<dbReference type="SUPFAM" id="SSF52980">
    <property type="entry name" value="Restriction endonuclease-like"/>
    <property type="match status" value="1"/>
</dbReference>
<dbReference type="InterPro" id="IPR011335">
    <property type="entry name" value="Restrct_endonuc-II-like"/>
</dbReference>
<dbReference type="Proteomes" id="UP000633509">
    <property type="component" value="Unassembled WGS sequence"/>
</dbReference>
<dbReference type="Pfam" id="PF13576">
    <property type="entry name" value="Pentapeptide_3"/>
    <property type="match status" value="1"/>
</dbReference>
<dbReference type="PANTHER" id="PTHR30015">
    <property type="entry name" value="MRR RESTRICTION SYSTEM PROTEIN"/>
    <property type="match status" value="1"/>
</dbReference>
<dbReference type="InterPro" id="IPR011856">
    <property type="entry name" value="tRNA_endonuc-like_dom_sf"/>
</dbReference>
<gene>
    <name evidence="2" type="ORF">H4W80_008776</name>
</gene>
<comment type="caution">
    <text evidence="2">The sequence shown here is derived from an EMBL/GenBank/DDBJ whole genome shotgun (WGS) entry which is preliminary data.</text>
</comment>
<dbReference type="Gene3D" id="2.160.20.80">
    <property type="entry name" value="E3 ubiquitin-protein ligase SopA"/>
    <property type="match status" value="1"/>
</dbReference>
<organism evidence="2 3">
    <name type="scientific">Nonomuraea angiospora</name>
    <dbReference type="NCBI Taxonomy" id="46172"/>
    <lineage>
        <taxon>Bacteria</taxon>
        <taxon>Bacillati</taxon>
        <taxon>Actinomycetota</taxon>
        <taxon>Actinomycetes</taxon>
        <taxon>Streptosporangiales</taxon>
        <taxon>Streptosporangiaceae</taxon>
        <taxon>Nonomuraea</taxon>
    </lineage>
</organism>
<reference evidence="2 3" key="1">
    <citation type="submission" date="2020-10" db="EMBL/GenBank/DDBJ databases">
        <title>Sequencing the genomes of 1000 actinobacteria strains.</title>
        <authorList>
            <person name="Klenk H.-P."/>
        </authorList>
    </citation>
    <scope>NUCLEOTIDE SEQUENCE [LARGE SCALE GENOMIC DNA]</scope>
    <source>
        <strain evidence="2 3">DSM 43173</strain>
    </source>
</reference>
<dbReference type="SUPFAM" id="SSF141571">
    <property type="entry name" value="Pentapeptide repeat-like"/>
    <property type="match status" value="1"/>
</dbReference>
<dbReference type="RefSeq" id="WP_192790377.1">
    <property type="nucleotide sequence ID" value="NZ_JADBEK010000001.1"/>
</dbReference>
<dbReference type="PANTHER" id="PTHR30015:SF7">
    <property type="entry name" value="TYPE IV METHYL-DIRECTED RESTRICTION ENZYME ECOKMRR"/>
    <property type="match status" value="1"/>
</dbReference>
<evidence type="ECO:0000313" key="3">
    <source>
        <dbReference type="Proteomes" id="UP000633509"/>
    </source>
</evidence>
<dbReference type="Pfam" id="PF04471">
    <property type="entry name" value="Mrr_cat"/>
    <property type="match status" value="1"/>
</dbReference>
<dbReference type="InterPro" id="IPR007560">
    <property type="entry name" value="Restrct_endonuc_IV_Mrr"/>
</dbReference>
<evidence type="ECO:0000313" key="2">
    <source>
        <dbReference type="EMBL" id="MBE1590518.1"/>
    </source>
</evidence>
<sequence>MDAPIFSTFDAEEFEKFCRDLLSRLGFQQINWRKGATRGVNAGDGGRDIEAVYPRIDPDRNQFFERWFVECKHHAKAVSRGQLNELLAAAEANGADVALFMVSGHLSNSAKDHLEQYARNRKPPFRIKYWEGHDLYALIERSYGVGQATAMQDTSEMRFIDALIRLNHENANVRAGALSLLERVGETTAEWRQRVIDRICHYLRHGHHGHIDDETRKVAQKILTDHLSPYGEGSPWSGIRLDLAGAHLVSLDLTKADIMAADFTGCRFTGATHFNGVRFGDNAMFDGSTFDDGVDFHGAKFEGPASFQRCSFQDHVSFSHARFQSMTDFSDTVFSCIAGFSSTAFDNVAVFIGAVFKKDALFPGVQVRNDAIFTDVRFETEACFELARLDAVVDFGNCHVGIDMDFSVELNGLYSPTLPPGFRLVRKGFLEVAVVKERRRGRTERIGSSGRTRGPHI</sequence>
<dbReference type="Gene3D" id="3.40.1350.10">
    <property type="match status" value="1"/>
</dbReference>
<dbReference type="Pfam" id="PF00805">
    <property type="entry name" value="Pentapeptide"/>
    <property type="match status" value="1"/>
</dbReference>
<proteinExistence type="predicted"/>
<evidence type="ECO:0000259" key="1">
    <source>
        <dbReference type="Pfam" id="PF04471"/>
    </source>
</evidence>
<feature type="domain" description="Restriction endonuclease type IV Mrr" evidence="1">
    <location>
        <begin position="8"/>
        <end position="138"/>
    </location>
</feature>
<protein>
    <submittedName>
        <fullName evidence="2">Uncharacterized protein YjbI with pentapeptide repeats</fullName>
    </submittedName>
</protein>
<dbReference type="InterPro" id="IPR001646">
    <property type="entry name" value="5peptide_repeat"/>
</dbReference>
<keyword evidence="3" id="KW-1185">Reference proteome</keyword>
<dbReference type="InterPro" id="IPR052906">
    <property type="entry name" value="Type_IV_Methyl-Rstrct_Enzyme"/>
</dbReference>
<accession>A0ABR9MDA8</accession>
<dbReference type="EMBL" id="JADBEK010000001">
    <property type="protein sequence ID" value="MBE1590518.1"/>
    <property type="molecule type" value="Genomic_DNA"/>
</dbReference>
<name>A0ABR9MDA8_9ACTN</name>